<dbReference type="STRING" id="525254.HMPREF0072_1288"/>
<name>C2BG18_9FIRM</name>
<comment type="caution">
    <text evidence="1">The sequence shown here is derived from an EMBL/GenBank/DDBJ whole genome shotgun (WGS) entry which is preliminary data.</text>
</comment>
<accession>C2BG18</accession>
<dbReference type="EMBL" id="ABYO01000214">
    <property type="protein sequence ID" value="EEI86133.1"/>
    <property type="molecule type" value="Genomic_DNA"/>
</dbReference>
<evidence type="ECO:0000313" key="2">
    <source>
        <dbReference type="Proteomes" id="UP000005984"/>
    </source>
</evidence>
<sequence>MSVKYARRTKLEVKYDGADISKDLEYFLNSLTYTDNEEDESDDLQIAVEDKEGRWARDWLKQTGFGKGGEIEASIIQIDEDLNERELKCGKFKVDTVNESGPPTKVTLKASAIPTDSKIIAEEKNKAWENIKLSAIAKDIAGKNKLKSEFESEEDPLYDRREQSKKSDIEFLKELCKDAGISLKVTDKKIVLFDASKFEKLTPIDTIKRGESNVLRWTFGTNFIEAGYSKCEVTYTDPKTKETIKGEFKNPKADQSTGRILKINTKVKDKAEADKLAKKQLREKNKKETQASLELVGNINYVAGVNLKIDGWGIYDGKYMIQSADHNISNGGYKVSLSLRKVLEGY</sequence>
<gene>
    <name evidence="1" type="ORF">HMPREF0072_1288</name>
</gene>
<evidence type="ECO:0000313" key="1">
    <source>
        <dbReference type="EMBL" id="EEI86133.1"/>
    </source>
</evidence>
<dbReference type="SUPFAM" id="SSF69279">
    <property type="entry name" value="Phage tail proteins"/>
    <property type="match status" value="1"/>
</dbReference>
<proteinExistence type="predicted"/>
<dbReference type="Pfam" id="PF05954">
    <property type="entry name" value="Phage_GPD"/>
    <property type="match status" value="1"/>
</dbReference>
<dbReference type="Proteomes" id="UP000005984">
    <property type="component" value="Unassembled WGS sequence"/>
</dbReference>
<protein>
    <submittedName>
        <fullName evidence="1">Phage late control gene D protein (GPD)</fullName>
    </submittedName>
</protein>
<reference evidence="1 2" key="1">
    <citation type="submission" date="2008-10" db="EMBL/GenBank/DDBJ databases">
        <authorList>
            <person name="Qin X."/>
            <person name="Bachman B."/>
            <person name="Battles P."/>
            <person name="Bell A."/>
            <person name="Bess C."/>
            <person name="Bickham C."/>
            <person name="Chaboub L."/>
            <person name="Chen D."/>
            <person name="Coyle M."/>
            <person name="Deiros D.R."/>
            <person name="Dinh H."/>
            <person name="Forbes L."/>
            <person name="Fowler G."/>
            <person name="Francisco L."/>
            <person name="Fu Q."/>
            <person name="Gubbala S."/>
            <person name="Hale W."/>
            <person name="Han Y."/>
            <person name="Hemphill L."/>
            <person name="Highlander S.K."/>
            <person name="Hirani K."/>
            <person name="Hogues M."/>
            <person name="Jackson L."/>
            <person name="Jakkamsetti A."/>
            <person name="Javaid M."/>
            <person name="Jiang H."/>
            <person name="Korchina V."/>
            <person name="Kovar C."/>
            <person name="Lara F."/>
            <person name="Lee S."/>
            <person name="Mata R."/>
            <person name="Mathew T."/>
            <person name="Moen C."/>
            <person name="Morales K."/>
            <person name="Munidasa M."/>
            <person name="Nazareth L."/>
            <person name="Ngo R."/>
            <person name="Nguyen L."/>
            <person name="Okwuonu G."/>
            <person name="Ongeri F."/>
            <person name="Patil S."/>
            <person name="Petrosino J."/>
            <person name="Pham C."/>
            <person name="Pham P."/>
            <person name="Pu L.-L."/>
            <person name="Puazo M."/>
            <person name="Raj R."/>
            <person name="Reid J."/>
            <person name="Rouhana J."/>
            <person name="Saada N."/>
            <person name="Shang Y."/>
            <person name="Simmons D."/>
            <person name="Thornton R."/>
            <person name="Warren J."/>
            <person name="Weissenberger G."/>
            <person name="Zhang J."/>
            <person name="Zhang L."/>
            <person name="Zhou C."/>
            <person name="Zhu D."/>
            <person name="Muzny D."/>
            <person name="Worley K."/>
            <person name="Gibbs R."/>
        </authorList>
    </citation>
    <scope>NUCLEOTIDE SEQUENCE [LARGE SCALE GENOMIC DNA]</scope>
    <source>
        <strain evidence="1 2">ATCC 51172</strain>
    </source>
</reference>
<keyword evidence="2" id="KW-1185">Reference proteome</keyword>
<dbReference type="eggNOG" id="COG3500">
    <property type="taxonomic scope" value="Bacteria"/>
</dbReference>
<dbReference type="RefSeq" id="WP_004829076.1">
    <property type="nucleotide sequence ID" value="NZ_GG666049.1"/>
</dbReference>
<dbReference type="AlphaFoldDB" id="C2BG18"/>
<organism evidence="1 2">
    <name type="scientific">Anaerococcus lactolyticus ATCC 51172</name>
    <dbReference type="NCBI Taxonomy" id="525254"/>
    <lineage>
        <taxon>Bacteria</taxon>
        <taxon>Bacillati</taxon>
        <taxon>Bacillota</taxon>
        <taxon>Tissierellia</taxon>
        <taxon>Tissierellales</taxon>
        <taxon>Peptoniphilaceae</taxon>
        <taxon>Anaerococcus</taxon>
    </lineage>
</organism>
<dbReference type="HOGENOM" id="CLU_050639_3_0_9"/>